<gene>
    <name evidence="2" type="ORF">PL75_11585</name>
</gene>
<reference evidence="2 3" key="1">
    <citation type="submission" date="2014-11" db="EMBL/GenBank/DDBJ databases">
        <title>Genome of a novel goose pathogen.</title>
        <authorList>
            <person name="Hansen C.M."/>
            <person name="Hueffer K."/>
            <person name="Choi S.C."/>
        </authorList>
    </citation>
    <scope>NUCLEOTIDE SEQUENCE [LARGE SCALE GENOMIC DNA]</scope>
    <source>
        <strain evidence="2 3">KH1503</strain>
    </source>
</reference>
<dbReference type="AlphaFoldDB" id="A0A0J0YNU8"/>
<keyword evidence="3" id="KW-1185">Reference proteome</keyword>
<feature type="non-terminal residue" evidence="2">
    <location>
        <position position="76"/>
    </location>
</feature>
<feature type="region of interest" description="Disordered" evidence="1">
    <location>
        <begin position="54"/>
        <end position="76"/>
    </location>
</feature>
<feature type="non-terminal residue" evidence="2">
    <location>
        <position position="1"/>
    </location>
</feature>
<protein>
    <submittedName>
        <fullName evidence="2">Uncharacterized protein</fullName>
    </submittedName>
</protein>
<comment type="caution">
    <text evidence="2">The sequence shown here is derived from an EMBL/GenBank/DDBJ whole genome shotgun (WGS) entry which is preliminary data.</text>
</comment>
<dbReference type="RefSeq" id="WP_047762088.1">
    <property type="nucleotide sequence ID" value="NZ_JTDO01000247.1"/>
</dbReference>
<proteinExistence type="predicted"/>
<evidence type="ECO:0000313" key="3">
    <source>
        <dbReference type="Proteomes" id="UP000036027"/>
    </source>
</evidence>
<organism evidence="2 3">
    <name type="scientific">Neisseria arctica</name>
    <dbReference type="NCBI Taxonomy" id="1470200"/>
    <lineage>
        <taxon>Bacteria</taxon>
        <taxon>Pseudomonadati</taxon>
        <taxon>Pseudomonadota</taxon>
        <taxon>Betaproteobacteria</taxon>
        <taxon>Neisseriales</taxon>
        <taxon>Neisseriaceae</taxon>
        <taxon>Neisseria</taxon>
    </lineage>
</organism>
<evidence type="ECO:0000313" key="2">
    <source>
        <dbReference type="EMBL" id="KLT71821.1"/>
    </source>
</evidence>
<evidence type="ECO:0000256" key="1">
    <source>
        <dbReference type="SAM" id="MobiDB-lite"/>
    </source>
</evidence>
<sequence length="76" mass="8435">QTQVSVRAQGDVIMERNNQILNAPWVEYGQQREIIRAGDTFTLQQNGSVVSGRQIEDKLAGGTSKTDHARLASEHE</sequence>
<dbReference type="STRING" id="1470200.PL75_11585"/>
<dbReference type="Proteomes" id="UP000036027">
    <property type="component" value="Unassembled WGS sequence"/>
</dbReference>
<dbReference type="EMBL" id="JTDO01000247">
    <property type="protein sequence ID" value="KLT71821.1"/>
    <property type="molecule type" value="Genomic_DNA"/>
</dbReference>
<accession>A0A0J0YNU8</accession>
<name>A0A0J0YNU8_9NEIS</name>